<dbReference type="SMART" id="SM00829">
    <property type="entry name" value="PKS_ER"/>
    <property type="match status" value="1"/>
</dbReference>
<dbReference type="CDD" id="cd08288">
    <property type="entry name" value="MDR_yhdh"/>
    <property type="match status" value="1"/>
</dbReference>
<organism evidence="2 3">
    <name type="scientific">Paraburkholderia pallida</name>
    <dbReference type="NCBI Taxonomy" id="2547399"/>
    <lineage>
        <taxon>Bacteria</taxon>
        <taxon>Pseudomonadati</taxon>
        <taxon>Pseudomonadota</taxon>
        <taxon>Betaproteobacteria</taxon>
        <taxon>Burkholderiales</taxon>
        <taxon>Burkholderiaceae</taxon>
        <taxon>Paraburkholderia</taxon>
    </lineage>
</organism>
<dbReference type="GO" id="GO:0043957">
    <property type="term" value="F:acryloyl-CoA reductase (NADPH) activity"/>
    <property type="evidence" value="ECO:0007669"/>
    <property type="project" value="TreeGrafter"/>
</dbReference>
<dbReference type="PANTHER" id="PTHR43677">
    <property type="entry name" value="SHORT-CHAIN DEHYDROGENASE/REDUCTASE"/>
    <property type="match status" value="1"/>
</dbReference>
<dbReference type="InterPro" id="IPR036291">
    <property type="entry name" value="NAD(P)-bd_dom_sf"/>
</dbReference>
<dbReference type="InterPro" id="IPR014188">
    <property type="entry name" value="Acrylyl-CoA_reductase_AcuI"/>
</dbReference>
<dbReference type="KEGG" id="ppai:E1956_37305"/>
<sequence length="327" mass="34402">MFKAILVDKESRSYSARIAELDEARLPDAEVLVDVQYSTLNYKDGLAITGKSPVVRSFPMVPGVDFAGTVVQSADPRYAAGDAVVLNGWGVGEQHWGGLAQKARVKADWLIPLPQGLSARQTMAIGTAGYTAMLCILALERYGIRPGHGDVLVTGASGGVGSFAIALLARRGYRVVASTGRREEAAYLEQLGAAEVIDRATLSEPGKPLQKERWAAAIDSVGGHTLANVCASLRADGAVAACGLAQGMDLPATVAPFILRGVSLIGVNSVTRPFAERQQAWQALAETLDLGALDTITREIGLAETIPAASELLEGRVRGRLVVDVNG</sequence>
<evidence type="ECO:0000313" key="3">
    <source>
        <dbReference type="Proteomes" id="UP000295727"/>
    </source>
</evidence>
<dbReference type="SUPFAM" id="SSF50129">
    <property type="entry name" value="GroES-like"/>
    <property type="match status" value="1"/>
</dbReference>
<evidence type="ECO:0000313" key="2">
    <source>
        <dbReference type="EMBL" id="QBR02862.1"/>
    </source>
</evidence>
<dbReference type="Proteomes" id="UP000295727">
    <property type="component" value="Chromosome 4"/>
</dbReference>
<dbReference type="InterPro" id="IPR011032">
    <property type="entry name" value="GroES-like_sf"/>
</dbReference>
<keyword evidence="3" id="KW-1185">Reference proteome</keyword>
<evidence type="ECO:0000259" key="1">
    <source>
        <dbReference type="SMART" id="SM00829"/>
    </source>
</evidence>
<dbReference type="InterPro" id="IPR013154">
    <property type="entry name" value="ADH-like_N"/>
</dbReference>
<dbReference type="Gene3D" id="3.40.50.720">
    <property type="entry name" value="NAD(P)-binding Rossmann-like Domain"/>
    <property type="match status" value="1"/>
</dbReference>
<dbReference type="InterPro" id="IPR051397">
    <property type="entry name" value="Zn-ADH-like_protein"/>
</dbReference>
<dbReference type="InterPro" id="IPR013149">
    <property type="entry name" value="ADH-like_C"/>
</dbReference>
<name>A0A4P7D869_9BURK</name>
<protein>
    <submittedName>
        <fullName evidence="2">Oxidoreductase</fullName>
    </submittedName>
</protein>
<accession>A0A4P7D869</accession>
<dbReference type="Pfam" id="PF08240">
    <property type="entry name" value="ADH_N"/>
    <property type="match status" value="1"/>
</dbReference>
<dbReference type="RefSeq" id="WP_134758375.1">
    <property type="nucleotide sequence ID" value="NZ_CP038151.1"/>
</dbReference>
<dbReference type="InterPro" id="IPR020843">
    <property type="entry name" value="ER"/>
</dbReference>
<dbReference type="NCBIfam" id="TIGR02823">
    <property type="entry name" value="oxido_YhdH"/>
    <property type="match status" value="1"/>
</dbReference>
<dbReference type="Gene3D" id="3.90.180.10">
    <property type="entry name" value="Medium-chain alcohol dehydrogenases, catalytic domain"/>
    <property type="match status" value="1"/>
</dbReference>
<gene>
    <name evidence="2" type="ORF">E1956_37305</name>
</gene>
<dbReference type="SUPFAM" id="SSF51735">
    <property type="entry name" value="NAD(P)-binding Rossmann-fold domains"/>
    <property type="match status" value="1"/>
</dbReference>
<dbReference type="Pfam" id="PF00107">
    <property type="entry name" value="ADH_zinc_N"/>
    <property type="match status" value="1"/>
</dbReference>
<dbReference type="AlphaFoldDB" id="A0A4P7D869"/>
<proteinExistence type="predicted"/>
<dbReference type="EMBL" id="CP038151">
    <property type="protein sequence ID" value="QBR02862.1"/>
    <property type="molecule type" value="Genomic_DNA"/>
</dbReference>
<dbReference type="OrthoDB" id="9782155at2"/>
<reference evidence="2 3" key="1">
    <citation type="submission" date="2019-03" db="EMBL/GenBank/DDBJ databases">
        <title>Paraburkholderia sp. 7MH5, isolated from subtropical forest soil.</title>
        <authorList>
            <person name="Gao Z.-H."/>
            <person name="Qiu L.-H."/>
        </authorList>
    </citation>
    <scope>NUCLEOTIDE SEQUENCE [LARGE SCALE GENOMIC DNA]</scope>
    <source>
        <strain evidence="2 3">7MH5</strain>
    </source>
</reference>
<dbReference type="PANTHER" id="PTHR43677:SF1">
    <property type="entry name" value="ACRYLYL-COA REDUCTASE ACUI-RELATED"/>
    <property type="match status" value="1"/>
</dbReference>
<feature type="domain" description="Enoyl reductase (ER)" evidence="1">
    <location>
        <begin position="11"/>
        <end position="323"/>
    </location>
</feature>